<evidence type="ECO:0000313" key="9">
    <source>
        <dbReference type="Proteomes" id="UP000268291"/>
    </source>
</evidence>
<dbReference type="PANTHER" id="PTHR10961:SF7">
    <property type="entry name" value="FAD DEPENDENT OXIDOREDUCTASE DOMAIN-CONTAINING PROTEIN"/>
    <property type="match status" value="1"/>
</dbReference>
<dbReference type="Proteomes" id="UP000268291">
    <property type="component" value="Unassembled WGS sequence"/>
</dbReference>
<reference evidence="6 8" key="1">
    <citation type="submission" date="2018-03" db="EMBL/GenBank/DDBJ databases">
        <title>Genomic Encyclopedia of Archaeal and Bacterial Type Strains, Phase II (KMG-II): from individual species to whole genera.</title>
        <authorList>
            <person name="Goeker M."/>
        </authorList>
    </citation>
    <scope>NUCLEOTIDE SEQUENCE [LARGE SCALE GENOMIC DNA]</scope>
    <source>
        <strain evidence="6 8">DSM 21548</strain>
    </source>
</reference>
<dbReference type="RefSeq" id="WP_106561771.1">
    <property type="nucleotide sequence ID" value="NZ_PYAU01000001.1"/>
</dbReference>
<dbReference type="Pfam" id="PF01266">
    <property type="entry name" value="DAO"/>
    <property type="match status" value="1"/>
</dbReference>
<comment type="caution">
    <text evidence="6">The sequence shown here is derived from an EMBL/GenBank/DDBJ whole genome shotgun (WGS) entry which is preliminary data.</text>
</comment>
<dbReference type="SUPFAM" id="SSF51905">
    <property type="entry name" value="FAD/NAD(P)-binding domain"/>
    <property type="match status" value="1"/>
</dbReference>
<feature type="domain" description="FAD dependent oxidoreductase" evidence="5">
    <location>
        <begin position="5"/>
        <end position="354"/>
    </location>
</feature>
<dbReference type="GO" id="GO:0008115">
    <property type="term" value="F:sarcosine oxidase activity"/>
    <property type="evidence" value="ECO:0007669"/>
    <property type="project" value="TreeGrafter"/>
</dbReference>
<keyword evidence="4" id="KW-0560">Oxidoreductase</keyword>
<dbReference type="NCBIfam" id="NF008425">
    <property type="entry name" value="PRK11259.1"/>
    <property type="match status" value="1"/>
</dbReference>
<name>A0A2P8GRD6_9MICO</name>
<dbReference type="PANTHER" id="PTHR10961">
    <property type="entry name" value="PEROXISOMAL SARCOSINE OXIDASE"/>
    <property type="match status" value="1"/>
</dbReference>
<dbReference type="OrthoDB" id="9806257at2"/>
<protein>
    <submittedName>
        <fullName evidence="7">N-methyl-L-tryptophan oxidase</fullName>
    </submittedName>
    <submittedName>
        <fullName evidence="6">Sarcosine oxidase</fullName>
    </submittedName>
</protein>
<dbReference type="EMBL" id="PYAU01000001">
    <property type="protein sequence ID" value="PSL36504.1"/>
    <property type="molecule type" value="Genomic_DNA"/>
</dbReference>
<dbReference type="InterPro" id="IPR045170">
    <property type="entry name" value="MTOX"/>
</dbReference>
<comment type="cofactor">
    <cofactor evidence="1">
        <name>FAD</name>
        <dbReference type="ChEBI" id="CHEBI:57692"/>
    </cofactor>
</comment>
<evidence type="ECO:0000313" key="6">
    <source>
        <dbReference type="EMBL" id="PSL36504.1"/>
    </source>
</evidence>
<evidence type="ECO:0000256" key="3">
    <source>
        <dbReference type="ARBA" id="ARBA00022827"/>
    </source>
</evidence>
<evidence type="ECO:0000256" key="2">
    <source>
        <dbReference type="ARBA" id="ARBA00022630"/>
    </source>
</evidence>
<proteinExistence type="predicted"/>
<dbReference type="Gene3D" id="3.50.50.60">
    <property type="entry name" value="FAD/NAD(P)-binding domain"/>
    <property type="match status" value="1"/>
</dbReference>
<dbReference type="SUPFAM" id="SSF54373">
    <property type="entry name" value="FAD-linked reductases, C-terminal domain"/>
    <property type="match status" value="1"/>
</dbReference>
<evidence type="ECO:0000313" key="7">
    <source>
        <dbReference type="EMBL" id="RUQ85576.1"/>
    </source>
</evidence>
<keyword evidence="9" id="KW-1185">Reference proteome</keyword>
<dbReference type="FunFam" id="3.50.50.60:FF:000189">
    <property type="entry name" value="Monomeric sarcosine oxidase"/>
    <property type="match status" value="1"/>
</dbReference>
<accession>A0A2P8GRD6</accession>
<keyword evidence="2" id="KW-0285">Flavoprotein</keyword>
<reference evidence="7 9" key="2">
    <citation type="submission" date="2018-12" db="EMBL/GenBank/DDBJ databases">
        <authorList>
            <person name="hu s."/>
            <person name="Xu Y."/>
            <person name="Xu B."/>
            <person name="Li F."/>
        </authorList>
    </citation>
    <scope>NUCLEOTIDE SEQUENCE [LARGE SCALE GENOMIC DNA]</scope>
    <source>
        <strain evidence="7 9">KSW2-17</strain>
    </source>
</reference>
<dbReference type="Proteomes" id="UP000241203">
    <property type="component" value="Unassembled WGS sequence"/>
</dbReference>
<evidence type="ECO:0000259" key="5">
    <source>
        <dbReference type="Pfam" id="PF01266"/>
    </source>
</evidence>
<organism evidence="6 8">
    <name type="scientific">Labedella gwakjiensis</name>
    <dbReference type="NCBI Taxonomy" id="390269"/>
    <lineage>
        <taxon>Bacteria</taxon>
        <taxon>Bacillati</taxon>
        <taxon>Actinomycetota</taxon>
        <taxon>Actinomycetes</taxon>
        <taxon>Micrococcales</taxon>
        <taxon>Microbacteriaceae</taxon>
        <taxon>Labedella</taxon>
    </lineage>
</organism>
<evidence type="ECO:0000256" key="4">
    <source>
        <dbReference type="ARBA" id="ARBA00023002"/>
    </source>
</evidence>
<evidence type="ECO:0000313" key="8">
    <source>
        <dbReference type="Proteomes" id="UP000241203"/>
    </source>
</evidence>
<evidence type="ECO:0000256" key="1">
    <source>
        <dbReference type="ARBA" id="ARBA00001974"/>
    </source>
</evidence>
<gene>
    <name evidence="6" type="ORF">CLV49_0095</name>
    <name evidence="7" type="ORF">ELQ93_00590</name>
</gene>
<sequence length="382" mass="41503">METFDVAVVGLGALGSAAAYHLARKGAHVVGLEQFELGHVRGASHDTSRIVRTSYGAAEYVRLAQSAYRDWADLEAATGERLLDITGGIVFFPDDGPHSIDDFVESLTETGVPFEMLSNTEVHERFPQFSIPANVRAIYTADSGIAHAARTVATLQMHARALGAVLRDRTTVESLSPDHDGVIVRTSTGDVRARKVVVAADAWTNRLLAPLGAEIPLTVMQEQVTYFAPTDPGVFDRSRFPVWIWEDVQCYYGFPTYGEPTIKAARDVSENLMSPEDRTFTPSRALLEQLTDFVSATIPQAGEPLRTVTCQYALTENRRFIIGPLDEHPDVIVALGAGHAFKFTPTIGRVLAELAIDGETSEDISRFTVTEPTGAAAPFPVG</sequence>
<dbReference type="GO" id="GO:0050660">
    <property type="term" value="F:flavin adenine dinucleotide binding"/>
    <property type="evidence" value="ECO:0007669"/>
    <property type="project" value="InterPro"/>
</dbReference>
<dbReference type="InterPro" id="IPR036188">
    <property type="entry name" value="FAD/NAD-bd_sf"/>
</dbReference>
<dbReference type="AlphaFoldDB" id="A0A2P8GRD6"/>
<dbReference type="EMBL" id="RZGY01000001">
    <property type="protein sequence ID" value="RUQ85576.1"/>
    <property type="molecule type" value="Genomic_DNA"/>
</dbReference>
<keyword evidence="3" id="KW-0274">FAD</keyword>
<dbReference type="Gene3D" id="3.30.9.10">
    <property type="entry name" value="D-Amino Acid Oxidase, subunit A, domain 2"/>
    <property type="match status" value="1"/>
</dbReference>
<dbReference type="InterPro" id="IPR006076">
    <property type="entry name" value="FAD-dep_OxRdtase"/>
</dbReference>